<protein>
    <submittedName>
        <fullName evidence="3">FmdB family transcriptional regulator</fullName>
    </submittedName>
</protein>
<organism evidence="3 4">
    <name type="scientific">Candidatus Contendibacter odensensis</name>
    <dbReference type="NCBI Taxonomy" id="1400860"/>
    <lineage>
        <taxon>Bacteria</taxon>
        <taxon>Pseudomonadati</taxon>
        <taxon>Pseudomonadota</taxon>
        <taxon>Gammaproteobacteria</taxon>
        <taxon>Candidatus Competibacteraceae</taxon>
        <taxon>Candidatus Contendibacter</taxon>
    </lineage>
</organism>
<comment type="caution">
    <text evidence="3">The sequence shown here is derived from an EMBL/GenBank/DDBJ whole genome shotgun (WGS) entry which is preliminary data.</text>
</comment>
<proteinExistence type="predicted"/>
<sequence>MPIYEYRCQSCQHKMEVMQKLSDPELTDCPSCHQPQLKKLISVVGFRFKGSGWYETDFKQGQKKNIAQSDSAPSSDSKSSDSNNSKSDSSSSSTSIGSNGSSNSSNSNTSSSTATT</sequence>
<reference evidence="3 4" key="1">
    <citation type="submission" date="2017-10" db="EMBL/GenBank/DDBJ databases">
        <title>Novel microbial diversity and functional potential in the marine mammal oral microbiome.</title>
        <authorList>
            <person name="Dudek N.K."/>
            <person name="Sun C.L."/>
            <person name="Burstein D."/>
            <person name="Kantor R.S."/>
            <person name="Aliaga Goltsman D.S."/>
            <person name="Bik E.M."/>
            <person name="Thomas B.C."/>
            <person name="Banfield J.F."/>
            <person name="Relman D.A."/>
        </authorList>
    </citation>
    <scope>NUCLEOTIDE SEQUENCE [LARGE SCALE GENOMIC DNA]</scope>
    <source>
        <strain evidence="3">DOLJORAL78_50_517</strain>
    </source>
</reference>
<feature type="compositionally biased region" description="Low complexity" evidence="1">
    <location>
        <begin position="69"/>
        <end position="116"/>
    </location>
</feature>
<dbReference type="EMBL" id="PDTV01000010">
    <property type="protein sequence ID" value="PIE82918.1"/>
    <property type="molecule type" value="Genomic_DNA"/>
</dbReference>
<gene>
    <name evidence="3" type="ORF">CSA09_04315</name>
</gene>
<dbReference type="PANTHER" id="PTHR34404:SF2">
    <property type="entry name" value="CONSERVED SERINE RICH PROTEIN"/>
    <property type="match status" value="1"/>
</dbReference>
<dbReference type="SMART" id="SM00834">
    <property type="entry name" value="CxxC_CXXC_SSSS"/>
    <property type="match status" value="1"/>
</dbReference>
<evidence type="ECO:0000256" key="1">
    <source>
        <dbReference type="SAM" id="MobiDB-lite"/>
    </source>
</evidence>
<dbReference type="Proteomes" id="UP000229278">
    <property type="component" value="Unassembled WGS sequence"/>
</dbReference>
<dbReference type="InterPro" id="IPR013429">
    <property type="entry name" value="Regulatory_FmdB_Zinc_ribbon"/>
</dbReference>
<dbReference type="AlphaFoldDB" id="A0A2G6PEF0"/>
<name>A0A2G6PEF0_9GAMM</name>
<evidence type="ECO:0000313" key="4">
    <source>
        <dbReference type="Proteomes" id="UP000229278"/>
    </source>
</evidence>
<evidence type="ECO:0000313" key="3">
    <source>
        <dbReference type="EMBL" id="PIE82918.1"/>
    </source>
</evidence>
<dbReference type="Pfam" id="PF09723">
    <property type="entry name" value="Zn_ribbon_8"/>
    <property type="match status" value="1"/>
</dbReference>
<feature type="domain" description="Putative regulatory protein FmdB zinc ribbon" evidence="2">
    <location>
        <begin position="1"/>
        <end position="42"/>
    </location>
</feature>
<accession>A0A2G6PEF0</accession>
<evidence type="ECO:0000259" key="2">
    <source>
        <dbReference type="SMART" id="SM00834"/>
    </source>
</evidence>
<dbReference type="NCBIfam" id="TIGR02605">
    <property type="entry name" value="CxxC_CxxC_SSSS"/>
    <property type="match status" value="1"/>
</dbReference>
<feature type="region of interest" description="Disordered" evidence="1">
    <location>
        <begin position="59"/>
        <end position="116"/>
    </location>
</feature>
<dbReference type="PANTHER" id="PTHR34404">
    <property type="entry name" value="REGULATORY PROTEIN, FMDB FAMILY"/>
    <property type="match status" value="1"/>
</dbReference>